<name>A0A6P5RGB2_PRUAV</name>
<gene>
    <name evidence="3" type="primary">LOC110748227</name>
</gene>
<dbReference type="InterPro" id="IPR007021">
    <property type="entry name" value="DUF659"/>
</dbReference>
<dbReference type="KEGG" id="pavi:110748227"/>
<evidence type="ECO:0000259" key="1">
    <source>
        <dbReference type="Pfam" id="PF04937"/>
    </source>
</evidence>
<evidence type="ECO:0000313" key="2">
    <source>
        <dbReference type="Proteomes" id="UP000515124"/>
    </source>
</evidence>
<dbReference type="GeneID" id="110748227"/>
<reference evidence="3" key="1">
    <citation type="submission" date="2025-08" db="UniProtKB">
        <authorList>
            <consortium name="RefSeq"/>
        </authorList>
    </citation>
    <scope>IDENTIFICATION</scope>
</reference>
<evidence type="ECO:0000313" key="3">
    <source>
        <dbReference type="RefSeq" id="XP_021803930.1"/>
    </source>
</evidence>
<sequence length="349" mass="40500">MATCDSGPMFLKAINCEGETKNASFIANLLDECIREIGPQNVVQVITDNASACKAAGQIIEAKYSHIFWTPCVVHTLNLALKNICTPKASPNNDVWGQCIWISDVADECWAVKNYIMNHQMRLAMFNHHSKLKFLSIADTRFASIIVMMRRYREIKVELQRMVVSEEWDAYQEDNVEKAKCIKEKILDDVLWSKIDYILSFTYPIYDMLRKCDTDMPCLHLVYEWWDSMIGDVKVAIYKKEGKQLYEDSEFFNAVNEVLLQRWTKSNTPLHCLAHSLNPRYYTTEWLVPNRVAPHQDQGITLQRQKCFERLFPNDLDRMHAREEYAAFSGGIDHFSNADSLIDRGRMQS</sequence>
<dbReference type="RefSeq" id="XP_021803930.1">
    <property type="nucleotide sequence ID" value="XM_021948238.1"/>
</dbReference>
<feature type="non-terminal residue" evidence="3">
    <location>
        <position position="349"/>
    </location>
</feature>
<keyword evidence="2" id="KW-1185">Reference proteome</keyword>
<protein>
    <submittedName>
        <fullName evidence="3">Uncharacterized protein LOC110748227</fullName>
    </submittedName>
</protein>
<proteinExistence type="predicted"/>
<dbReference type="Pfam" id="PF04937">
    <property type="entry name" value="DUF659"/>
    <property type="match status" value="1"/>
</dbReference>
<dbReference type="PANTHER" id="PTHR32166">
    <property type="entry name" value="OSJNBA0013A04.12 PROTEIN"/>
    <property type="match status" value="1"/>
</dbReference>
<dbReference type="AlphaFoldDB" id="A0A6P5RGB2"/>
<feature type="domain" description="DUF659" evidence="1">
    <location>
        <begin position="1"/>
        <end position="102"/>
    </location>
</feature>
<accession>A0A6P5RGB2</accession>
<dbReference type="SUPFAM" id="SSF53098">
    <property type="entry name" value="Ribonuclease H-like"/>
    <property type="match status" value="1"/>
</dbReference>
<dbReference type="Proteomes" id="UP000515124">
    <property type="component" value="Unplaced"/>
</dbReference>
<dbReference type="PANTHER" id="PTHR32166:SF81">
    <property type="entry name" value="OS06G0658400 PROTEIN"/>
    <property type="match status" value="1"/>
</dbReference>
<dbReference type="InterPro" id="IPR012337">
    <property type="entry name" value="RNaseH-like_sf"/>
</dbReference>
<organism evidence="2 3">
    <name type="scientific">Prunus avium</name>
    <name type="common">Cherry</name>
    <name type="synonym">Cerasus avium</name>
    <dbReference type="NCBI Taxonomy" id="42229"/>
    <lineage>
        <taxon>Eukaryota</taxon>
        <taxon>Viridiplantae</taxon>
        <taxon>Streptophyta</taxon>
        <taxon>Embryophyta</taxon>
        <taxon>Tracheophyta</taxon>
        <taxon>Spermatophyta</taxon>
        <taxon>Magnoliopsida</taxon>
        <taxon>eudicotyledons</taxon>
        <taxon>Gunneridae</taxon>
        <taxon>Pentapetalae</taxon>
        <taxon>rosids</taxon>
        <taxon>fabids</taxon>
        <taxon>Rosales</taxon>
        <taxon>Rosaceae</taxon>
        <taxon>Amygdaloideae</taxon>
        <taxon>Amygdaleae</taxon>
        <taxon>Prunus</taxon>
    </lineage>
</organism>